<protein>
    <recommendedName>
        <fullName evidence="1">Phage tail fibre protein N-terminal domain-containing protein</fullName>
    </recommendedName>
</protein>
<evidence type="ECO:0000313" key="3">
    <source>
        <dbReference type="Proteomes" id="UP001055125"/>
    </source>
</evidence>
<feature type="domain" description="Phage tail fibre protein N-terminal" evidence="1">
    <location>
        <begin position="1"/>
        <end position="123"/>
    </location>
</feature>
<organism evidence="2 3">
    <name type="scientific">Methylobacterium iners</name>
    <dbReference type="NCBI Taxonomy" id="418707"/>
    <lineage>
        <taxon>Bacteria</taxon>
        <taxon>Pseudomonadati</taxon>
        <taxon>Pseudomonadota</taxon>
        <taxon>Alphaproteobacteria</taxon>
        <taxon>Hyphomicrobiales</taxon>
        <taxon>Methylobacteriaceae</taxon>
        <taxon>Methylobacterium</taxon>
    </lineage>
</organism>
<accession>A0ABQ4RRF3</accession>
<proteinExistence type="predicted"/>
<evidence type="ECO:0000259" key="1">
    <source>
        <dbReference type="Pfam" id="PF12571"/>
    </source>
</evidence>
<evidence type="ECO:0000313" key="2">
    <source>
        <dbReference type="EMBL" id="GJD93353.1"/>
    </source>
</evidence>
<dbReference type="EMBL" id="BPQP01000008">
    <property type="protein sequence ID" value="GJD93353.1"/>
    <property type="molecule type" value="Genomic_DNA"/>
</dbReference>
<gene>
    <name evidence="2" type="ORF">OCOJLMKI_0546</name>
</gene>
<name>A0ABQ4RRF3_9HYPH</name>
<reference evidence="2" key="1">
    <citation type="journal article" date="2021" name="Front. Microbiol.">
        <title>Comprehensive Comparative Genomics and Phenotyping of Methylobacterium Species.</title>
        <authorList>
            <person name="Alessa O."/>
            <person name="Ogura Y."/>
            <person name="Fujitani Y."/>
            <person name="Takami H."/>
            <person name="Hayashi T."/>
            <person name="Sahin N."/>
            <person name="Tani A."/>
        </authorList>
    </citation>
    <scope>NUCLEOTIDE SEQUENCE</scope>
    <source>
        <strain evidence="2">DSM 19015</strain>
    </source>
</reference>
<dbReference type="InterPro" id="IPR022225">
    <property type="entry name" value="Phage_tail_fibre_N"/>
</dbReference>
<dbReference type="RefSeq" id="WP_238242564.1">
    <property type="nucleotide sequence ID" value="NZ_BPQP01000008.1"/>
</dbReference>
<reference evidence="2" key="2">
    <citation type="submission" date="2021-08" db="EMBL/GenBank/DDBJ databases">
        <authorList>
            <person name="Tani A."/>
            <person name="Ola A."/>
            <person name="Ogura Y."/>
            <person name="Katsura K."/>
            <person name="Hayashi T."/>
        </authorList>
    </citation>
    <scope>NUCLEOTIDE SEQUENCE</scope>
    <source>
        <strain evidence="2">DSM 19015</strain>
    </source>
</reference>
<comment type="caution">
    <text evidence="2">The sequence shown here is derived from an EMBL/GenBank/DDBJ whole genome shotgun (WGS) entry which is preliminary data.</text>
</comment>
<dbReference type="Proteomes" id="UP001055125">
    <property type="component" value="Unassembled WGS sequence"/>
</dbReference>
<dbReference type="Pfam" id="PF12571">
    <property type="entry name" value="Phage_tail_fib"/>
    <property type="match status" value="1"/>
</dbReference>
<sequence length="182" mass="18651">MSAPLIPVLTNVGLAAIANAEGTGLQAVIDQVAIGRGALVGGVYKGYAPARTATALTGEMARVPILSGARRDPAGFTVLSLLPASSPGEYPINEVGFFLSNGTLLALWSDPAFPLAYKTTLADVELGFDLLLEAIPTSALAITVLNPDVPDTAGALAEGVAMMARLLIGQIKIIDRLNAAKL</sequence>
<keyword evidence="3" id="KW-1185">Reference proteome</keyword>